<dbReference type="Proteomes" id="UP000464178">
    <property type="component" value="Chromosome"/>
</dbReference>
<name>A0A6P2DD40_9BACT</name>
<evidence type="ECO:0000313" key="3">
    <source>
        <dbReference type="Proteomes" id="UP000464178"/>
    </source>
</evidence>
<gene>
    <name evidence="2" type="ORF">SOIL9_00100</name>
</gene>
<dbReference type="EMBL" id="LR593886">
    <property type="protein sequence ID" value="VTR99231.1"/>
    <property type="molecule type" value="Genomic_DNA"/>
</dbReference>
<sequence length="102" mass="10913">MLTPLSRLRDARGSNPRAAAVPVFAGDLQDVAAQLDPKDQVVSACLKLALPAERPGIQLIRPNLAGPRRNTKPYHEVASTSGSEGFRCRPRFPTSPAPSEPS</sequence>
<evidence type="ECO:0000313" key="2">
    <source>
        <dbReference type="EMBL" id="VTR99231.1"/>
    </source>
</evidence>
<feature type="compositionally biased region" description="Pro residues" evidence="1">
    <location>
        <begin position="93"/>
        <end position="102"/>
    </location>
</feature>
<keyword evidence="3" id="KW-1185">Reference proteome</keyword>
<protein>
    <submittedName>
        <fullName evidence="2">Uncharacterized protein</fullName>
    </submittedName>
</protein>
<feature type="region of interest" description="Disordered" evidence="1">
    <location>
        <begin position="62"/>
        <end position="102"/>
    </location>
</feature>
<dbReference type="AlphaFoldDB" id="A0A6P2DD40"/>
<proteinExistence type="predicted"/>
<evidence type="ECO:0000256" key="1">
    <source>
        <dbReference type="SAM" id="MobiDB-lite"/>
    </source>
</evidence>
<reference evidence="2 3" key="1">
    <citation type="submission" date="2019-05" db="EMBL/GenBank/DDBJ databases">
        <authorList>
            <consortium name="Science for Life Laboratories"/>
        </authorList>
    </citation>
    <scope>NUCLEOTIDE SEQUENCE [LARGE SCALE GENOMIC DNA]</scope>
    <source>
        <strain evidence="2">Soil9</strain>
    </source>
</reference>
<organism evidence="2 3">
    <name type="scientific">Gemmata massiliana</name>
    <dbReference type="NCBI Taxonomy" id="1210884"/>
    <lineage>
        <taxon>Bacteria</taxon>
        <taxon>Pseudomonadati</taxon>
        <taxon>Planctomycetota</taxon>
        <taxon>Planctomycetia</taxon>
        <taxon>Gemmatales</taxon>
        <taxon>Gemmataceae</taxon>
        <taxon>Gemmata</taxon>
    </lineage>
</organism>
<accession>A0A6P2DD40</accession>
<dbReference type="KEGG" id="gms:SOIL9_00100"/>